<evidence type="ECO:0000256" key="5">
    <source>
        <dbReference type="ARBA" id="ARBA00023458"/>
    </source>
</evidence>
<comment type="caution">
    <text evidence="6">Lacks conserved residue(s) required for the propagation of feature annotation.</text>
</comment>
<evidence type="ECO:0000256" key="3">
    <source>
        <dbReference type="ARBA" id="ARBA00022840"/>
    </source>
</evidence>
<keyword evidence="1 6" id="KW-0963">Cytoplasm</keyword>
<dbReference type="HAMAP" id="MF_02207">
    <property type="entry name" value="MreB"/>
    <property type="match status" value="1"/>
</dbReference>
<dbReference type="PANTHER" id="PTHR42749">
    <property type="entry name" value="CELL SHAPE-DETERMINING PROTEIN MREB"/>
    <property type="match status" value="1"/>
</dbReference>
<feature type="binding site" evidence="6">
    <location>
        <begin position="158"/>
        <end position="160"/>
    </location>
    <ligand>
        <name>ATP</name>
        <dbReference type="ChEBI" id="CHEBI:30616"/>
    </ligand>
</feature>
<dbReference type="GO" id="GO:0005737">
    <property type="term" value="C:cytoplasm"/>
    <property type="evidence" value="ECO:0007669"/>
    <property type="project" value="UniProtKB-SubCell"/>
</dbReference>
<dbReference type="SMART" id="SM00268">
    <property type="entry name" value="ACTIN"/>
    <property type="match status" value="1"/>
</dbReference>
<dbReference type="SUPFAM" id="SSF53067">
    <property type="entry name" value="Actin-like ATPase domain"/>
    <property type="match status" value="2"/>
</dbReference>
<dbReference type="Gene3D" id="3.30.420.40">
    <property type="match status" value="2"/>
</dbReference>
<feature type="binding site" evidence="6">
    <location>
        <begin position="206"/>
        <end position="209"/>
    </location>
    <ligand>
        <name>ATP</name>
        <dbReference type="ChEBI" id="CHEBI:30616"/>
    </ligand>
</feature>
<dbReference type="PRINTS" id="PR01652">
    <property type="entry name" value="SHAPEPROTEIN"/>
</dbReference>
<dbReference type="Proteomes" id="UP000177187">
    <property type="component" value="Unassembled WGS sequence"/>
</dbReference>
<evidence type="ECO:0000256" key="4">
    <source>
        <dbReference type="ARBA" id="ARBA00022960"/>
    </source>
</evidence>
<dbReference type="InterPro" id="IPR043129">
    <property type="entry name" value="ATPase_NBD"/>
</dbReference>
<name>A0A1F5F209_9BACT</name>
<comment type="caution">
    <text evidence="7">The sequence shown here is derived from an EMBL/GenBank/DDBJ whole genome shotgun (WGS) entry which is preliminary data.</text>
</comment>
<proteinExistence type="inferred from homology"/>
<dbReference type="EMBL" id="MFAF01000116">
    <property type="protein sequence ID" value="OGD73717.1"/>
    <property type="molecule type" value="Genomic_DNA"/>
</dbReference>
<comment type="subunit">
    <text evidence="6">Forms polymers.</text>
</comment>
<dbReference type="NCBIfam" id="TIGR00904">
    <property type="entry name" value="mreB"/>
    <property type="match status" value="1"/>
</dbReference>
<evidence type="ECO:0000313" key="8">
    <source>
        <dbReference type="Proteomes" id="UP000177187"/>
    </source>
</evidence>
<protein>
    <recommendedName>
        <fullName evidence="6">Cell shape-determining protein MreB</fullName>
    </recommendedName>
</protein>
<evidence type="ECO:0000256" key="1">
    <source>
        <dbReference type="ARBA" id="ARBA00022490"/>
    </source>
</evidence>
<comment type="function">
    <text evidence="6">Forms membrane-associated dynamic filaments that are essential for cell shape determination. Acts by regulating cell wall synthesis and cell elongation, and thus cell shape. A feedback loop between cell geometry and MreB localization may maintain elongated cell shape by targeting cell wall growth to regions of negative cell wall curvature.</text>
</comment>
<evidence type="ECO:0000313" key="7">
    <source>
        <dbReference type="EMBL" id="OGD73717.1"/>
    </source>
</evidence>
<dbReference type="GO" id="GO:0000902">
    <property type="term" value="P:cell morphogenesis"/>
    <property type="evidence" value="ECO:0007669"/>
    <property type="project" value="InterPro"/>
</dbReference>
<reference evidence="7 8" key="1">
    <citation type="journal article" date="2016" name="Nat. Commun.">
        <title>Thousands of microbial genomes shed light on interconnected biogeochemical processes in an aquifer system.</title>
        <authorList>
            <person name="Anantharaman K."/>
            <person name="Brown C.T."/>
            <person name="Hug L.A."/>
            <person name="Sharon I."/>
            <person name="Castelle C.J."/>
            <person name="Probst A.J."/>
            <person name="Thomas B.C."/>
            <person name="Singh A."/>
            <person name="Wilkins M.J."/>
            <person name="Karaoz U."/>
            <person name="Brodie E.L."/>
            <person name="Williams K.H."/>
            <person name="Hubbard S.S."/>
            <person name="Banfield J.F."/>
        </authorList>
    </citation>
    <scope>NUCLEOTIDE SEQUENCE [LARGE SCALE GENOMIC DNA]</scope>
</reference>
<comment type="similarity">
    <text evidence="5 6">Belongs to the FtsA/MreB family.</text>
</comment>
<keyword evidence="2 6" id="KW-0547">Nucleotide-binding</keyword>
<dbReference type="NCBIfam" id="NF010539">
    <property type="entry name" value="PRK13927.1"/>
    <property type="match status" value="1"/>
</dbReference>
<sequence length="339" mass="36916">MSFLSRDLAIDLGTANTLVYLKDRGVVIDEPTVVAMRRDTGAVMAVGLEAKIMLGRTPEAIRALRPMSDGVIADYEVTERMLKYFIIKSHGRRFFVHPRVLVCVPSGITEVEKRAVRDSATHAGAREVLMVYEPMAAAVGAGLPVHEPGGNIIIDIGGGTTEVAVISLSGIVTNTSIRIGGDEMDVAIDKYLRKTYNLLVGEQTAEQIKLQIGSAFPLEKKETMDIRGRDIVEGVPRTLSVTSTEIREALSEPVSAILRAVHQTLEQTPPELAADIVDRGIYMTGGGSMLRGLNDLLHRETDLTIHLVDNPLTTVVAGAGRILENPDEFRKVILSENRR</sequence>
<gene>
    <name evidence="6" type="primary">mreB</name>
    <name evidence="7" type="ORF">A2Y64_01970</name>
</gene>
<dbReference type="PANTHER" id="PTHR42749:SF1">
    <property type="entry name" value="CELL SHAPE-DETERMINING PROTEIN MREB"/>
    <property type="match status" value="1"/>
</dbReference>
<dbReference type="CDD" id="cd10225">
    <property type="entry name" value="ASKHA_NBD_MreB-like"/>
    <property type="match status" value="1"/>
</dbReference>
<evidence type="ECO:0000256" key="6">
    <source>
        <dbReference type="HAMAP-Rule" id="MF_02207"/>
    </source>
</evidence>
<dbReference type="InterPro" id="IPR004000">
    <property type="entry name" value="Actin"/>
</dbReference>
<dbReference type="STRING" id="1817816.A2Y64_01970"/>
<comment type="subcellular location">
    <subcellularLocation>
        <location evidence="6">Cytoplasm</location>
    </subcellularLocation>
    <text evidence="6">Membrane-associated.</text>
</comment>
<dbReference type="GO" id="GO:0005524">
    <property type="term" value="F:ATP binding"/>
    <property type="evidence" value="ECO:0007669"/>
    <property type="project" value="UniProtKB-KW"/>
</dbReference>
<keyword evidence="4 6" id="KW-0133">Cell shape</keyword>
<accession>A0A1F5F209</accession>
<feature type="binding site" evidence="6">
    <location>
        <begin position="14"/>
        <end position="16"/>
    </location>
    <ligand>
        <name>ATP</name>
        <dbReference type="ChEBI" id="CHEBI:30616"/>
    </ligand>
</feature>
<dbReference type="InterPro" id="IPR056546">
    <property type="entry name" value="MreB_MamK-like"/>
</dbReference>
<dbReference type="GO" id="GO:0008360">
    <property type="term" value="P:regulation of cell shape"/>
    <property type="evidence" value="ECO:0007669"/>
    <property type="project" value="UniProtKB-UniRule"/>
</dbReference>
<keyword evidence="3 6" id="KW-0067">ATP-binding</keyword>
<dbReference type="Pfam" id="PF06723">
    <property type="entry name" value="MreB_Mbl"/>
    <property type="match status" value="1"/>
</dbReference>
<evidence type="ECO:0000256" key="2">
    <source>
        <dbReference type="ARBA" id="ARBA00022741"/>
    </source>
</evidence>
<dbReference type="AlphaFoldDB" id="A0A1F5F209"/>
<organism evidence="7 8">
    <name type="scientific">Candidatus Coatesbacteria bacterium RBG_13_66_14</name>
    <dbReference type="NCBI Taxonomy" id="1817816"/>
    <lineage>
        <taxon>Bacteria</taxon>
        <taxon>Candidatus Coatesiibacteriota</taxon>
    </lineage>
</organism>
<dbReference type="InterPro" id="IPR004753">
    <property type="entry name" value="MreB"/>
</dbReference>